<evidence type="ECO:0000313" key="10">
    <source>
        <dbReference type="Proteomes" id="UP001479290"/>
    </source>
</evidence>
<dbReference type="Proteomes" id="UP001479290">
    <property type="component" value="Unassembled WGS sequence"/>
</dbReference>
<evidence type="ECO:0000256" key="3">
    <source>
        <dbReference type="ARBA" id="ARBA00022837"/>
    </source>
</evidence>
<dbReference type="InterPro" id="IPR001304">
    <property type="entry name" value="C-type_lectin-like"/>
</dbReference>
<reference evidence="9 10" key="1">
    <citation type="submission" date="2024-05" db="EMBL/GenBank/DDBJ databases">
        <title>A high-quality chromosomal-level genome assembly of Topmouth culter (Culter alburnus).</title>
        <authorList>
            <person name="Zhao H."/>
        </authorList>
    </citation>
    <scope>NUCLEOTIDE SEQUENCE [LARGE SCALE GENOMIC DNA]</scope>
    <source>
        <strain evidence="9">CATC2023</strain>
        <tissue evidence="9">Muscle</tissue>
    </source>
</reference>
<dbReference type="SMART" id="SM00034">
    <property type="entry name" value="CLECT"/>
    <property type="match status" value="1"/>
</dbReference>
<accession>A0AAW2B2Y3</accession>
<dbReference type="Pfam" id="PF01391">
    <property type="entry name" value="Collagen"/>
    <property type="match status" value="1"/>
</dbReference>
<dbReference type="GO" id="GO:0005581">
    <property type="term" value="C:collagen trimer"/>
    <property type="evidence" value="ECO:0007669"/>
    <property type="project" value="UniProtKB-KW"/>
</dbReference>
<evidence type="ECO:0000256" key="6">
    <source>
        <dbReference type="SAM" id="MobiDB-lite"/>
    </source>
</evidence>
<dbReference type="PROSITE" id="PS00615">
    <property type="entry name" value="C_TYPE_LECTIN_1"/>
    <property type="match status" value="1"/>
</dbReference>
<feature type="domain" description="C-type lectin" evidence="8">
    <location>
        <begin position="134"/>
        <end position="247"/>
    </location>
</feature>
<keyword evidence="4" id="KW-0176">Collagen</keyword>
<keyword evidence="3" id="KW-0106">Calcium</keyword>
<dbReference type="InterPro" id="IPR008160">
    <property type="entry name" value="Collagen"/>
</dbReference>
<dbReference type="GO" id="GO:0005615">
    <property type="term" value="C:extracellular space"/>
    <property type="evidence" value="ECO:0007669"/>
    <property type="project" value="TreeGrafter"/>
</dbReference>
<dbReference type="Gene3D" id="1.20.5.320">
    <property type="entry name" value="6-Phosphogluconate Dehydrogenase, domain 3"/>
    <property type="match status" value="1"/>
</dbReference>
<dbReference type="PROSITE" id="PS50041">
    <property type="entry name" value="C_TYPE_LECTIN_2"/>
    <property type="match status" value="1"/>
</dbReference>
<dbReference type="Gene3D" id="3.10.100.10">
    <property type="entry name" value="Mannose-Binding Protein A, subunit A"/>
    <property type="match status" value="1"/>
</dbReference>
<evidence type="ECO:0000256" key="2">
    <source>
        <dbReference type="ARBA" id="ARBA00022734"/>
    </source>
</evidence>
<comment type="caution">
    <text evidence="9">The sequence shown here is derived from an EMBL/GenBank/DDBJ whole genome shotgun (WGS) entry which is preliminary data.</text>
</comment>
<feature type="compositionally biased region" description="Low complexity" evidence="6">
    <location>
        <begin position="72"/>
        <end position="85"/>
    </location>
</feature>
<keyword evidence="1 7" id="KW-0732">Signal</keyword>
<gene>
    <name evidence="9" type="ORF">ABG768_012594</name>
</gene>
<dbReference type="EMBL" id="JAWDJR010000002">
    <property type="protein sequence ID" value="KAK9979150.1"/>
    <property type="molecule type" value="Genomic_DNA"/>
</dbReference>
<dbReference type="AlphaFoldDB" id="A0AAW2B2Y3"/>
<evidence type="ECO:0000256" key="1">
    <source>
        <dbReference type="ARBA" id="ARBA00022729"/>
    </source>
</evidence>
<feature type="compositionally biased region" description="Basic and acidic residues" evidence="6">
    <location>
        <begin position="47"/>
        <end position="65"/>
    </location>
</feature>
<dbReference type="InterPro" id="IPR051077">
    <property type="entry name" value="Ca-dependent_lectin"/>
</dbReference>
<keyword evidence="2" id="KW-0430">Lectin</keyword>
<feature type="chain" id="PRO_5043520032" description="C-type lectin domain-containing protein" evidence="7">
    <location>
        <begin position="22"/>
        <end position="254"/>
    </location>
</feature>
<dbReference type="InterPro" id="IPR018378">
    <property type="entry name" value="C-type_lectin_CS"/>
</dbReference>
<dbReference type="SUPFAM" id="SSF56436">
    <property type="entry name" value="C-type lectin-like"/>
    <property type="match status" value="1"/>
</dbReference>
<dbReference type="PANTHER" id="PTHR24024:SF15">
    <property type="entry name" value="PULMONARY SURFACTANT-ASSOCIATED PROTEIN D"/>
    <property type="match status" value="1"/>
</dbReference>
<keyword evidence="5" id="KW-1015">Disulfide bond</keyword>
<proteinExistence type="predicted"/>
<evidence type="ECO:0000313" key="9">
    <source>
        <dbReference type="EMBL" id="KAK9979150.1"/>
    </source>
</evidence>
<evidence type="ECO:0000256" key="4">
    <source>
        <dbReference type="ARBA" id="ARBA00023119"/>
    </source>
</evidence>
<protein>
    <recommendedName>
        <fullName evidence="8">C-type lectin domain-containing protein</fullName>
    </recommendedName>
</protein>
<dbReference type="InterPro" id="IPR016186">
    <property type="entry name" value="C-type_lectin-like/link_sf"/>
</dbReference>
<dbReference type="GO" id="GO:0030246">
    <property type="term" value="F:carbohydrate binding"/>
    <property type="evidence" value="ECO:0007669"/>
    <property type="project" value="UniProtKB-KW"/>
</dbReference>
<evidence type="ECO:0000256" key="7">
    <source>
        <dbReference type="SAM" id="SignalP"/>
    </source>
</evidence>
<dbReference type="PANTHER" id="PTHR24024">
    <property type="entry name" value="PULMONARY SURFACTANT-ASSOCIATED PROTEIN A"/>
    <property type="match status" value="1"/>
</dbReference>
<name>A0AAW2B2Y3_CULAL</name>
<feature type="region of interest" description="Disordered" evidence="6">
    <location>
        <begin position="33"/>
        <end position="103"/>
    </location>
</feature>
<feature type="signal peptide" evidence="7">
    <location>
        <begin position="1"/>
        <end position="21"/>
    </location>
</feature>
<organism evidence="9 10">
    <name type="scientific">Culter alburnus</name>
    <name type="common">Topmouth culter</name>
    <dbReference type="NCBI Taxonomy" id="194366"/>
    <lineage>
        <taxon>Eukaryota</taxon>
        <taxon>Metazoa</taxon>
        <taxon>Chordata</taxon>
        <taxon>Craniata</taxon>
        <taxon>Vertebrata</taxon>
        <taxon>Euteleostomi</taxon>
        <taxon>Actinopterygii</taxon>
        <taxon>Neopterygii</taxon>
        <taxon>Teleostei</taxon>
        <taxon>Ostariophysi</taxon>
        <taxon>Cypriniformes</taxon>
        <taxon>Xenocyprididae</taxon>
        <taxon>Xenocypridinae</taxon>
        <taxon>Culter</taxon>
    </lineage>
</organism>
<evidence type="ECO:0000259" key="8">
    <source>
        <dbReference type="PROSITE" id="PS50041"/>
    </source>
</evidence>
<keyword evidence="10" id="KW-1185">Reference proteome</keyword>
<dbReference type="Pfam" id="PF00059">
    <property type="entry name" value="Lectin_C"/>
    <property type="match status" value="1"/>
</dbReference>
<evidence type="ECO:0000256" key="5">
    <source>
        <dbReference type="ARBA" id="ARBA00023157"/>
    </source>
</evidence>
<sequence>MALLKLFLGALLLLQFVLLDGAEPQNLNCPAYGGVPGTPGHNGLPGRDGRDGKDGAIGPKGEKGEPGVNVQGTPGKAGPSGPAGAKGERGPPGLPGSESTADSLKSEIQHLNTKIAMLEKAASFNTFRKVGQKYYVTDGIELTFDNGMQYCKDFGGAMVLPITTLENQALLKLSVSSGLSSKRPFIRITDRETEGQFVDTEGKQLTFTNWLNGQPDDYKGLQDCGIIPQSGLWDDANCDNPHPIICEIETEFTL</sequence>
<dbReference type="GO" id="GO:0005771">
    <property type="term" value="C:multivesicular body"/>
    <property type="evidence" value="ECO:0007669"/>
    <property type="project" value="TreeGrafter"/>
</dbReference>
<dbReference type="InterPro" id="IPR016187">
    <property type="entry name" value="CTDL_fold"/>
</dbReference>